<keyword evidence="4" id="KW-1185">Reference proteome</keyword>
<accession>A0ABW9ZCS4</accession>
<protein>
    <recommendedName>
        <fullName evidence="2">DUF7507 domain-containing protein</fullName>
    </recommendedName>
</protein>
<dbReference type="SUPFAM" id="SSF103647">
    <property type="entry name" value="TSP type-3 repeat"/>
    <property type="match status" value="1"/>
</dbReference>
<dbReference type="Proteomes" id="UP000798602">
    <property type="component" value="Unassembled WGS sequence"/>
</dbReference>
<keyword evidence="1" id="KW-0732">Signal</keyword>
<sequence length="2011" mass="211922">MEKMIFNRYTNRRPSSYLINNKLKSLMLFLLLLVSSNVFSQSGCDDPGSVKSSIVTVPNSCAGNGSITATFNTVDHITIQLLLNGSVLQSTVNPTSPFTFSNLQASANYQVRFVCSLDNSVVYSNTSNINVAENYVPITDANISISNVCTNFTAGGTFTINSVTGGNAPYQYSVILNNNPAYDDALSSYSSSNVVNVTSFGTYQIRVKDACGNFSTFTRTISAALPAFNIYLKPRKACDDGTGILKITADLWYASSPSTGSIVAPSTFLPLGAKLVIRDTNASGAILFDGFYTGSTLDLIKSSSGIYHITTTNACGLTSTNVINFASTDYPEFLDINPNVRTQGCAPSETMTISSYSAQDYYWTFPINVTVRNAANAVVYSLTNYNDPGSWQTPQLPLGDYTVTYVDACGHTLTHTVNNPTTLGTPNLTFREYRLYECNASIPALTQTGTTQVVVQIDGYLPDRNNAVVTITAGPSNVGVNATLLNLQYYGWSNMLPGNYTVSYSSCGTTYTGSFTVAPTQAQMLDQRLSSTATSFCSGGGTINSARVYNGSYTNVVELLDNSGTIIASNFTGTFNNIPVGTYTTRMRIDTCLGNFYYVPGSTVTITNQSTGPIISSSIGVVCEDSMGNPLSTGSANVVLNGVAPLTLNYRLQGASTWTTINNASTNTKIENLTANSLYELQLLDACGGTFNSSVLINTIGALVTSNTEHPCENETYTLEIPFYAGATYEWTNPQGVVVSNIRSYSIANYTPSYNGLYVCKITWDDCVTRYVNVTLNSQQCNEPLAITAVDDFFDPLNTPSTATVVGNVYINDTLNGVSFVPTQVTLTSTPTAQLSIDSATGNVTVAANTPVGTYTIDYTICDATNPSICDTATVTVEVLVPSIVANDDTSPNCVIGSAGGNTDFNVLTNDTTFGNPLNPAHVVITSTPTAYLTVNPNGTVTVAPNTPSGTYTIDYTICFGSSRQTAIDKEGKGPNANTELLVDDNCDSATVTVCVVNSEVSDISCSNNGTFEDATDDYVMFQLNPATESNYSVTATFAGNPVTITTLDNAPATNVFGGVPTYFKIPNGTLGAGDFTITISPTTGSPETVTVTNTGTCSVACSTASTGNVITYKFYSPFLTTDLFTSGLVPQFDQGTNRILTNVKVDYGVRFSHSLSFGIDSPTGSNVYFRTFSTINFDIAGNTYSNTLELVKNPNFPGTNFYPTGNYEFGNDNFVFGGSATYSTPAEISNFIGTGNVTNQMYTLTGSSTSLGSQDQTTRAMYYYEVEYTYDCINPIDAVNDTASTPVNGVTGGNAGINVYGNDTLGSNPATPSNVTLTSTPTAQLSIDPSTGAVTVAPGTPAGTYTINYTICEIANPTNCDTATVSVTVFGPISCGDFIEGNSTVLTSINSTSLANDYATQILDGTSNLGTERDISITNKSSSTSLNSIVASVISSTHEVSHGSGNRSLVTIQYDGVDGDAQNLNPTGLGGLDFSGIDGFSLKANKDATVIKVTIELWSNAGAASSYTKTYPALPNLTNQTETINFNSFTPLVGTGVNLSNIGAVVFKYDTTMATGSPDFSYTDIAFACNNPIDAVNDTYGPAPVATTSTVVGNVFTNDTLNGAPVVPSDVTLTSTATPQLSINPATGEVTVAANTPAGTYTIDYTICEVANPTNCDTATVTVIIFDPCVISATNPDSDGDGISDFCDNDDDNDGVLDTTECSNTYDDMVTAFGSGLAIDIAPSHFGLTPGQRNQNVSADLSNLYGYPANSGAVIVSITNASVHPTADAWWTKNGELPSNWTITGSVSAFVALSHDPRFYANDTKTLHIYDGASVTPVTIPGLTNQAPVAGQWSTSETPNQKILSNLNTDASTEEFGNWRFVNTNFGAKSFGFSTTVALAEPTYAINMYLECDADMDGIPNRVDLDSDNDTCSDANEYYNSAIADGGDGGMYGAGTPAVSANGQVTAASYTGNYANAINNAVSTACLAPSIAITKDGSLDLGADNTASVGDIITYNFVVTNTGNVTLSNV</sequence>
<name>A0ABW9ZCS4_9FLAO</name>
<evidence type="ECO:0000259" key="2">
    <source>
        <dbReference type="Pfam" id="PF24346"/>
    </source>
</evidence>
<dbReference type="Gene3D" id="4.10.1080.10">
    <property type="entry name" value="TSP type-3 repeat"/>
    <property type="match status" value="1"/>
</dbReference>
<feature type="chain" id="PRO_5045774676" description="DUF7507 domain-containing protein" evidence="1">
    <location>
        <begin position="41"/>
        <end position="2011"/>
    </location>
</feature>
<evidence type="ECO:0000313" key="4">
    <source>
        <dbReference type="Proteomes" id="UP000798602"/>
    </source>
</evidence>
<proteinExistence type="predicted"/>
<comment type="caution">
    <text evidence="3">The sequence shown here is derived from an EMBL/GenBank/DDBJ whole genome shotgun (WGS) entry which is preliminary data.</text>
</comment>
<dbReference type="InterPro" id="IPR055354">
    <property type="entry name" value="DUF7507"/>
</dbReference>
<feature type="domain" description="DUF7507" evidence="2">
    <location>
        <begin position="1969"/>
        <end position="2011"/>
    </location>
</feature>
<reference evidence="4" key="1">
    <citation type="submission" date="2020-01" db="EMBL/GenBank/DDBJ databases">
        <title>Sphingomonas sp. strain CSW-10.</title>
        <authorList>
            <person name="Chen W.-M."/>
        </authorList>
    </citation>
    <scope>NUCLEOTIDE SEQUENCE [LARGE SCALE GENOMIC DNA]</scope>
    <source>
        <strain evidence="4">NST-5</strain>
    </source>
</reference>
<evidence type="ECO:0000256" key="1">
    <source>
        <dbReference type="SAM" id="SignalP"/>
    </source>
</evidence>
<feature type="signal peptide" evidence="1">
    <location>
        <begin position="1"/>
        <end position="40"/>
    </location>
</feature>
<gene>
    <name evidence="3" type="ORF">GV828_11915</name>
</gene>
<feature type="non-terminal residue" evidence="3">
    <location>
        <position position="2011"/>
    </location>
</feature>
<evidence type="ECO:0000313" key="3">
    <source>
        <dbReference type="EMBL" id="NBL65906.1"/>
    </source>
</evidence>
<dbReference type="Pfam" id="PF24346">
    <property type="entry name" value="DUF7507"/>
    <property type="match status" value="1"/>
</dbReference>
<dbReference type="EMBL" id="JAABLM010000017">
    <property type="protein sequence ID" value="NBL65906.1"/>
    <property type="molecule type" value="Genomic_DNA"/>
</dbReference>
<organism evidence="3 4">
    <name type="scientific">Flavobacterium ichthyis</name>
    <dbReference type="NCBI Taxonomy" id="2698827"/>
    <lineage>
        <taxon>Bacteria</taxon>
        <taxon>Pseudomonadati</taxon>
        <taxon>Bacteroidota</taxon>
        <taxon>Flavobacteriia</taxon>
        <taxon>Flavobacteriales</taxon>
        <taxon>Flavobacteriaceae</taxon>
        <taxon>Flavobacterium</taxon>
    </lineage>
</organism>
<dbReference type="InterPro" id="IPR028974">
    <property type="entry name" value="TSP_type-3_rpt"/>
</dbReference>
<dbReference type="RefSeq" id="WP_166537728.1">
    <property type="nucleotide sequence ID" value="NZ_JAABLM010000017.1"/>
</dbReference>